<organism evidence="2 3">
    <name type="scientific">Brucella anthropi</name>
    <name type="common">Ochrobactrum anthropi</name>
    <dbReference type="NCBI Taxonomy" id="529"/>
    <lineage>
        <taxon>Bacteria</taxon>
        <taxon>Pseudomonadati</taxon>
        <taxon>Pseudomonadota</taxon>
        <taxon>Alphaproteobacteria</taxon>
        <taxon>Hyphomicrobiales</taxon>
        <taxon>Brucellaceae</taxon>
        <taxon>Brucella/Ochrobactrum group</taxon>
        <taxon>Brucella</taxon>
    </lineage>
</organism>
<dbReference type="EMBL" id="WBWX01000003">
    <property type="protein sequence ID" value="KAB2799232.1"/>
    <property type="molecule type" value="Genomic_DNA"/>
</dbReference>
<reference evidence="2 3" key="1">
    <citation type="submission" date="2019-09" db="EMBL/GenBank/DDBJ databases">
        <title>Taxonomic organization of the family Brucellaceae based on a phylogenomic approach.</title>
        <authorList>
            <person name="Leclercq S."/>
            <person name="Cloeckaert A."/>
            <person name="Zygmunt M.S."/>
        </authorList>
    </citation>
    <scope>NUCLEOTIDE SEQUENCE [LARGE SCALE GENOMIC DNA]</scope>
    <source>
        <strain evidence="2 3">CCUG 34461</strain>
    </source>
</reference>
<feature type="region of interest" description="Disordered" evidence="1">
    <location>
        <begin position="166"/>
        <end position="186"/>
    </location>
</feature>
<evidence type="ECO:0000256" key="1">
    <source>
        <dbReference type="SAM" id="MobiDB-lite"/>
    </source>
</evidence>
<sequence>MAARHDLSPKALTAARRRKIAQPKTSGRGSGLTPRVKKAVELFVFGFEDDQTASVSIASAAETSGLTDRALRAAWQKPAVQAYYQQQMALLRNGEKPASIRTIAAIRDDAGLRNTAAGQRVRLDAAKAFVQDDLAAPATTNIMINNTIETAGYVIDLSEFVKPEPPHAYDEPRIPLTIDATTNQDR</sequence>
<proteinExistence type="predicted"/>
<accession>A0A6I0DPN1</accession>
<comment type="caution">
    <text evidence="2">The sequence shown here is derived from an EMBL/GenBank/DDBJ whole genome shotgun (WGS) entry which is preliminary data.</text>
</comment>
<dbReference type="AlphaFoldDB" id="A0A6I0DPN1"/>
<gene>
    <name evidence="2" type="ORF">F9L06_11650</name>
</gene>
<protein>
    <submittedName>
        <fullName evidence="2">Uncharacterized protein</fullName>
    </submittedName>
</protein>
<dbReference type="Proteomes" id="UP000441102">
    <property type="component" value="Unassembled WGS sequence"/>
</dbReference>
<evidence type="ECO:0000313" key="2">
    <source>
        <dbReference type="EMBL" id="KAB2799232.1"/>
    </source>
</evidence>
<name>A0A6I0DPN1_BRUAN</name>
<evidence type="ECO:0000313" key="3">
    <source>
        <dbReference type="Proteomes" id="UP000441102"/>
    </source>
</evidence>
<feature type="region of interest" description="Disordered" evidence="1">
    <location>
        <begin position="1"/>
        <end position="32"/>
    </location>
</feature>
<dbReference type="RefSeq" id="WP_151576580.1">
    <property type="nucleotide sequence ID" value="NZ_WBWX01000003.1"/>
</dbReference>